<sequence>MRIILKRLITATGLQSRRYAVRFASSDAKPEKKEEKFEDIKKNIMVEKFGAITTLNIDRPKCRNSLDEATLREMEVALNTFDKDPEAKILVINGEGGSFCSGFDMDEIGTKGYSTLTDAATRLLRRPLCDKITIASVSGYAVAEGFELALSCDLRIIEDTAILGCLGRRFGMYTRCDNMCDKITIASVSGYAVAEGFELALSCDLRIIEDTAILGCLGRRFGVPQSLFGGRKLTSLIGLSRALDLLITGRLITGTEAQQFGIASKVTATGTALGESMKLAKSLVKFPESAMIMDKLAAINSQLNPNSEDSMRDEAVMTSLLGNAIEDMKEGVKKFQAGIGRHGKFYKLTEIHPTDWELEETDSEVSLTKILPVQPQENEDKKKS</sequence>
<evidence type="ECO:0000313" key="2">
    <source>
        <dbReference type="EMBL" id="CAH0596954.1"/>
    </source>
</evidence>
<dbReference type="EMBL" id="LR824026">
    <property type="protein sequence ID" value="CAH0596954.1"/>
    <property type="molecule type" value="Genomic_DNA"/>
</dbReference>
<dbReference type="CDD" id="cd06558">
    <property type="entry name" value="crotonase-like"/>
    <property type="match status" value="1"/>
</dbReference>
<dbReference type="Pfam" id="PF00378">
    <property type="entry name" value="ECH_1"/>
    <property type="match status" value="2"/>
</dbReference>
<dbReference type="InterPro" id="IPR001753">
    <property type="entry name" value="Enoyl-CoA_hydra/iso"/>
</dbReference>
<dbReference type="Gene3D" id="3.90.226.10">
    <property type="entry name" value="2-enoyl-CoA Hydratase, Chain A, domain 1"/>
    <property type="match status" value="2"/>
</dbReference>
<dbReference type="OrthoDB" id="448450at2759"/>
<proteinExistence type="inferred from homology"/>
<accession>A0A9P0BVV3</accession>
<dbReference type="AlphaFoldDB" id="A0A9P0BVV3"/>
<dbReference type="Gene3D" id="1.10.287.2460">
    <property type="match status" value="1"/>
</dbReference>
<reference evidence="2" key="1">
    <citation type="submission" date="2021-12" db="EMBL/GenBank/DDBJ databases">
        <authorList>
            <person name="King R."/>
        </authorList>
    </citation>
    <scope>NUCLEOTIDE SEQUENCE</scope>
</reference>
<dbReference type="InterPro" id="IPR029045">
    <property type="entry name" value="ClpP/crotonase-like_dom_sf"/>
</dbReference>
<name>A0A9P0BVV3_CHRIL</name>
<dbReference type="SUPFAM" id="SSF52096">
    <property type="entry name" value="ClpP/crotonase"/>
    <property type="match status" value="2"/>
</dbReference>
<evidence type="ECO:0008006" key="4">
    <source>
        <dbReference type="Google" id="ProtNLM"/>
    </source>
</evidence>
<evidence type="ECO:0000313" key="3">
    <source>
        <dbReference type="Proteomes" id="UP001154114"/>
    </source>
</evidence>
<dbReference type="Proteomes" id="UP001154114">
    <property type="component" value="Chromosome 23"/>
</dbReference>
<gene>
    <name evidence="2" type="ORF">CINC_LOCUS7435</name>
</gene>
<protein>
    <recommendedName>
        <fullName evidence="4">3-hydroxypropionyl-coenzyme A dehydratase</fullName>
    </recommendedName>
</protein>
<evidence type="ECO:0000256" key="1">
    <source>
        <dbReference type="ARBA" id="ARBA00005254"/>
    </source>
</evidence>
<keyword evidence="3" id="KW-1185">Reference proteome</keyword>
<comment type="similarity">
    <text evidence="1">Belongs to the enoyl-CoA hydratase/isomerase family.</text>
</comment>
<dbReference type="PANTHER" id="PTHR43802">
    <property type="entry name" value="ENOYL-COA HYDRATASE"/>
    <property type="match status" value="1"/>
</dbReference>
<organism evidence="2 3">
    <name type="scientific">Chrysodeixis includens</name>
    <name type="common">Soybean looper</name>
    <name type="synonym">Pseudoplusia includens</name>
    <dbReference type="NCBI Taxonomy" id="689277"/>
    <lineage>
        <taxon>Eukaryota</taxon>
        <taxon>Metazoa</taxon>
        <taxon>Ecdysozoa</taxon>
        <taxon>Arthropoda</taxon>
        <taxon>Hexapoda</taxon>
        <taxon>Insecta</taxon>
        <taxon>Pterygota</taxon>
        <taxon>Neoptera</taxon>
        <taxon>Endopterygota</taxon>
        <taxon>Lepidoptera</taxon>
        <taxon>Glossata</taxon>
        <taxon>Ditrysia</taxon>
        <taxon>Noctuoidea</taxon>
        <taxon>Noctuidae</taxon>
        <taxon>Plusiinae</taxon>
        <taxon>Chrysodeixis</taxon>
    </lineage>
</organism>
<dbReference type="PANTHER" id="PTHR43802:SF1">
    <property type="entry name" value="IP11341P-RELATED"/>
    <property type="match status" value="1"/>
</dbReference>